<dbReference type="GO" id="GO:0006105">
    <property type="term" value="P:succinate metabolic process"/>
    <property type="evidence" value="ECO:0007669"/>
    <property type="project" value="TreeGrafter"/>
</dbReference>
<dbReference type="PANTHER" id="PTHR13137">
    <property type="entry name" value="DC11 ACN9 HOMOLOG"/>
    <property type="match status" value="1"/>
</dbReference>
<sequence length="104" mass="12193">MSSPSSNRAALKLYRSILHLHRTVLPASHRAVGDKYIKAEFKAHKDAKPEHVPPFMRGWETYKERLRMQQSQFGRDLRTDEQQSLTAEQQQKLEELRSRTSETD</sequence>
<evidence type="ECO:0000313" key="8">
    <source>
        <dbReference type="EMBL" id="KAG5177701.1"/>
    </source>
</evidence>
<keyword evidence="9" id="KW-1185">Reference proteome</keyword>
<feature type="compositionally biased region" description="Basic and acidic residues" evidence="7">
    <location>
        <begin position="91"/>
        <end position="104"/>
    </location>
</feature>
<dbReference type="GO" id="GO:0034553">
    <property type="term" value="P:mitochondrial respiratory chain complex II assembly"/>
    <property type="evidence" value="ECO:0007669"/>
    <property type="project" value="UniProtKB-UniRule"/>
</dbReference>
<dbReference type="CDD" id="cd20270">
    <property type="entry name" value="Complex1_LYR_SDHAF3_LYRM10"/>
    <property type="match status" value="1"/>
</dbReference>
<evidence type="ECO:0000256" key="3">
    <source>
        <dbReference type="ARBA" id="ARBA00022946"/>
    </source>
</evidence>
<dbReference type="InterPro" id="IPR008381">
    <property type="entry name" value="SDHAF3/Sdh7"/>
</dbReference>
<evidence type="ECO:0000256" key="4">
    <source>
        <dbReference type="ARBA" id="ARBA00023128"/>
    </source>
</evidence>
<feature type="region of interest" description="Disordered" evidence="7">
    <location>
        <begin position="70"/>
        <end position="104"/>
    </location>
</feature>
<dbReference type="Pfam" id="PF13233">
    <property type="entry name" value="Complex1_LYR_2"/>
    <property type="match status" value="1"/>
</dbReference>
<protein>
    <recommendedName>
        <fullName evidence="6">Succinate dehydrogenase assembly factor 3</fullName>
        <shortName evidence="6">SDH assembly factor 3</shortName>
        <shortName evidence="6">SDHAF3</shortName>
    </recommendedName>
</protein>
<evidence type="ECO:0000256" key="6">
    <source>
        <dbReference type="RuleBase" id="RU368039"/>
    </source>
</evidence>
<keyword evidence="5 6" id="KW-0143">Chaperone</keyword>
<dbReference type="PANTHER" id="PTHR13137:SF6">
    <property type="entry name" value="SUCCINATE DEHYDROGENASE ASSEMBLY FACTOR 3, MITOCHONDRIAL"/>
    <property type="match status" value="1"/>
</dbReference>
<name>A0A836CAZ4_9STRA</name>
<comment type="subunit">
    <text evidence="6">Interacts with the iron-sulfur protein subunit within the SDH catalytic dimer.</text>
</comment>
<dbReference type="GO" id="GO:0005758">
    <property type="term" value="C:mitochondrial intermembrane space"/>
    <property type="evidence" value="ECO:0007669"/>
    <property type="project" value="TreeGrafter"/>
</dbReference>
<keyword evidence="3" id="KW-0809">Transit peptide</keyword>
<comment type="subcellular location">
    <subcellularLocation>
        <location evidence="1 6">Mitochondrion matrix</location>
    </subcellularLocation>
</comment>
<dbReference type="EMBL" id="JAFCMP010000523">
    <property type="protein sequence ID" value="KAG5177701.1"/>
    <property type="molecule type" value="Genomic_DNA"/>
</dbReference>
<accession>A0A836CAZ4</accession>
<evidence type="ECO:0000256" key="1">
    <source>
        <dbReference type="ARBA" id="ARBA00004305"/>
    </source>
</evidence>
<comment type="caution">
    <text evidence="8">The sequence shown here is derived from an EMBL/GenBank/DDBJ whole genome shotgun (WGS) entry which is preliminary data.</text>
</comment>
<proteinExistence type="inferred from homology"/>
<dbReference type="Proteomes" id="UP000664859">
    <property type="component" value="Unassembled WGS sequence"/>
</dbReference>
<dbReference type="AlphaFoldDB" id="A0A836CAZ4"/>
<comment type="similarity">
    <text evidence="2 6">Belongs to the complex I LYR family. SDHAF3 subfamily.</text>
</comment>
<organism evidence="8 9">
    <name type="scientific">Tribonema minus</name>
    <dbReference type="NCBI Taxonomy" id="303371"/>
    <lineage>
        <taxon>Eukaryota</taxon>
        <taxon>Sar</taxon>
        <taxon>Stramenopiles</taxon>
        <taxon>Ochrophyta</taxon>
        <taxon>PX clade</taxon>
        <taxon>Xanthophyceae</taxon>
        <taxon>Tribonematales</taxon>
        <taxon>Tribonemataceae</taxon>
        <taxon>Tribonema</taxon>
    </lineage>
</organism>
<keyword evidence="4 6" id="KW-0496">Mitochondrion</keyword>
<comment type="function">
    <text evidence="6">Plays an essential role in the assembly of succinate dehydrogenase (SDH), an enzyme complex (also referred to as respiratory complex II) that is a component of both the tricarboxylic acid (TCA) cycle and the mitochondrial electron transport chain, and which couples the oxidation of succinate to fumarate with the reduction of ubiquinone (coenzyme Q) to ubiquinol. Promotes maturation of the iron-sulfur protein subunit of the SDH catalytic dimer, protecting it from the deleterious effects of oxidants. May act together with SDHAF1.</text>
</comment>
<dbReference type="OrthoDB" id="278329at2759"/>
<gene>
    <name evidence="8" type="ORF">JKP88DRAFT_226415</name>
</gene>
<dbReference type="GO" id="GO:0005759">
    <property type="term" value="C:mitochondrial matrix"/>
    <property type="evidence" value="ECO:0007669"/>
    <property type="project" value="UniProtKB-SubCell"/>
</dbReference>
<reference evidence="8" key="1">
    <citation type="submission" date="2021-02" db="EMBL/GenBank/DDBJ databases">
        <title>First Annotated Genome of the Yellow-green Alga Tribonema minus.</title>
        <authorList>
            <person name="Mahan K.M."/>
        </authorList>
    </citation>
    <scope>NUCLEOTIDE SEQUENCE</scope>
    <source>
        <strain evidence="8">UTEX B ZZ1240</strain>
    </source>
</reference>
<evidence type="ECO:0000313" key="9">
    <source>
        <dbReference type="Proteomes" id="UP000664859"/>
    </source>
</evidence>
<evidence type="ECO:0000256" key="7">
    <source>
        <dbReference type="SAM" id="MobiDB-lite"/>
    </source>
</evidence>
<evidence type="ECO:0000256" key="5">
    <source>
        <dbReference type="ARBA" id="ARBA00023186"/>
    </source>
</evidence>
<evidence type="ECO:0000256" key="2">
    <source>
        <dbReference type="ARBA" id="ARBA00006020"/>
    </source>
</evidence>